<accession>A0A1L8SYZ5</accession>
<dbReference type="AlphaFoldDB" id="A0A1L8SYZ5"/>
<evidence type="ECO:0000313" key="2">
    <source>
        <dbReference type="EMBL" id="OJG37132.1"/>
    </source>
</evidence>
<feature type="transmembrane region" description="Helical" evidence="1">
    <location>
        <begin position="346"/>
        <end position="366"/>
    </location>
</feature>
<dbReference type="STRING" id="319970.RV00_GL000089"/>
<dbReference type="RefSeq" id="WP_071860641.1">
    <property type="nucleotide sequence ID" value="NZ_JBHLVS010000004.1"/>
</dbReference>
<keyword evidence="1" id="KW-1133">Transmembrane helix</keyword>
<gene>
    <name evidence="2" type="ORF">RV00_GL000089</name>
</gene>
<keyword evidence="1" id="KW-0812">Transmembrane</keyword>
<feature type="transmembrane region" description="Helical" evidence="1">
    <location>
        <begin position="278"/>
        <end position="296"/>
    </location>
</feature>
<dbReference type="OrthoDB" id="2540642at2"/>
<evidence type="ECO:0000256" key="1">
    <source>
        <dbReference type="SAM" id="Phobius"/>
    </source>
</evidence>
<reference evidence="2 3" key="1">
    <citation type="submission" date="2014-12" db="EMBL/GenBank/DDBJ databases">
        <title>Draft genome sequences of 29 type strains of Enterococci.</title>
        <authorList>
            <person name="Zhong Z."/>
            <person name="Sun Z."/>
            <person name="Liu W."/>
            <person name="Zhang W."/>
            <person name="Zhang H."/>
        </authorList>
    </citation>
    <scope>NUCLEOTIDE SEQUENCE [LARGE SCALE GENOMIC DNA]</scope>
    <source>
        <strain evidence="2 3">DSM 22802</strain>
    </source>
</reference>
<keyword evidence="1" id="KW-0472">Membrane</keyword>
<keyword evidence="3" id="KW-1185">Reference proteome</keyword>
<dbReference type="EMBL" id="JXKM01000001">
    <property type="protein sequence ID" value="OJG37132.1"/>
    <property type="molecule type" value="Genomic_DNA"/>
</dbReference>
<organism evidence="2 3">
    <name type="scientific">Enterococcus devriesei</name>
    <dbReference type="NCBI Taxonomy" id="319970"/>
    <lineage>
        <taxon>Bacteria</taxon>
        <taxon>Bacillati</taxon>
        <taxon>Bacillota</taxon>
        <taxon>Bacilli</taxon>
        <taxon>Lactobacillales</taxon>
        <taxon>Enterococcaceae</taxon>
        <taxon>Enterococcus</taxon>
    </lineage>
</organism>
<sequence length="368" mass="42874">MNRWKSGYSRLEKNQKKKLWVWLSVIFVFFTLYIGYTSWYLYRDGKMEDVYWERYLNENPTLSKSENQLAENAIRVKTGVYIENINKIDIRSSSYTITFQVWFRWDGDPNLDMLNNYEIYHGLIDSQETLKDIKDGNTNYQLARVTSTIAKTFWTTRFPMGSHQLRFYLEPKDDISNIVFLADKENSSINENINISGFELKRFDTNIFVKEYENDKLNPETEGRGSYSVTEFLTAIELNRETIGLYIKCFIALVGTLSWVLIVLFICTYHNVDPLSMIPGALFGTVSNIIVGANLIPDALHAGLLEFVNIFGILIILFASFAIITINRQRSYYHDDRFASFLGKHVFWLLAFFTVLGNILLPLCAYRF</sequence>
<feature type="transmembrane region" description="Helical" evidence="1">
    <location>
        <begin position="20"/>
        <end position="42"/>
    </location>
</feature>
<evidence type="ECO:0000313" key="3">
    <source>
        <dbReference type="Proteomes" id="UP000183700"/>
    </source>
</evidence>
<name>A0A1L8SYZ5_9ENTE</name>
<feature type="transmembrane region" description="Helical" evidence="1">
    <location>
        <begin position="245"/>
        <end position="266"/>
    </location>
</feature>
<protein>
    <submittedName>
        <fullName evidence="2">Uncharacterized protein</fullName>
    </submittedName>
</protein>
<feature type="transmembrane region" description="Helical" evidence="1">
    <location>
        <begin position="308"/>
        <end position="326"/>
    </location>
</feature>
<comment type="caution">
    <text evidence="2">The sequence shown here is derived from an EMBL/GenBank/DDBJ whole genome shotgun (WGS) entry which is preliminary data.</text>
</comment>
<dbReference type="Proteomes" id="UP000183700">
    <property type="component" value="Unassembled WGS sequence"/>
</dbReference>
<proteinExistence type="predicted"/>